<feature type="domain" description="LysM" evidence="2">
    <location>
        <begin position="184"/>
        <end position="228"/>
    </location>
</feature>
<organism evidence="3 4">
    <name type="scientific">Candidatus Thiomargarita nelsonii</name>
    <dbReference type="NCBI Taxonomy" id="1003181"/>
    <lineage>
        <taxon>Bacteria</taxon>
        <taxon>Pseudomonadati</taxon>
        <taxon>Pseudomonadota</taxon>
        <taxon>Gammaproteobacteria</taxon>
        <taxon>Thiotrichales</taxon>
        <taxon>Thiotrichaceae</taxon>
        <taxon>Thiomargarita</taxon>
    </lineage>
</organism>
<dbReference type="Pfam" id="PF01476">
    <property type="entry name" value="LysM"/>
    <property type="match status" value="3"/>
</dbReference>
<keyword evidence="4" id="KW-1185">Reference proteome</keyword>
<evidence type="ECO:0000313" key="4">
    <source>
        <dbReference type="Proteomes" id="UP000076962"/>
    </source>
</evidence>
<protein>
    <submittedName>
        <fullName evidence="3">Lytic transglycosylase catalytic</fullName>
    </submittedName>
</protein>
<proteinExistence type="predicted"/>
<feature type="compositionally biased region" description="Low complexity" evidence="1">
    <location>
        <begin position="37"/>
        <end position="52"/>
    </location>
</feature>
<feature type="domain" description="LysM" evidence="2">
    <location>
        <begin position="60"/>
        <end position="103"/>
    </location>
</feature>
<dbReference type="AlphaFoldDB" id="A0A176RU85"/>
<accession>A0A176RU85</accession>
<dbReference type="PANTHER" id="PTHR33734:SF22">
    <property type="entry name" value="MEMBRANE-BOUND LYTIC MUREIN TRANSGLYCOSYLASE D"/>
    <property type="match status" value="1"/>
</dbReference>
<dbReference type="EMBL" id="LUTY01002871">
    <property type="protein sequence ID" value="OAD19266.1"/>
    <property type="molecule type" value="Genomic_DNA"/>
</dbReference>
<sequence length="231" mass="25492">MPEMLPSKPKKTKVKKPPQPTEVTGIPIDSPTPPVSTPIITPPSETLPTSEPELSHGGRDYHIVLPGDTLTKLAKHYNCSEDDIKTWNGLRDKPLSVGQRLRVSPPDSAMPSSETGSDYHIVDFGETLFAIAQRYNESMSDLARWNNLEPPYKVEAGQKLRIVPPTTMMPDSSDDNTAPVTHSGYHIVKPGESLQNIAEMYELPLTDLAKWNGIGSPYTIYPGLRLKLAPR</sequence>
<dbReference type="Gene3D" id="3.10.350.10">
    <property type="entry name" value="LysM domain"/>
    <property type="match status" value="3"/>
</dbReference>
<dbReference type="SMART" id="SM00257">
    <property type="entry name" value="LysM"/>
    <property type="match status" value="3"/>
</dbReference>
<gene>
    <name evidence="3" type="ORF">THIOM_005105</name>
</gene>
<comment type="caution">
    <text evidence="3">The sequence shown here is derived from an EMBL/GenBank/DDBJ whole genome shotgun (WGS) entry which is preliminary data.</text>
</comment>
<dbReference type="InterPro" id="IPR018392">
    <property type="entry name" value="LysM"/>
</dbReference>
<dbReference type="InterPro" id="IPR036779">
    <property type="entry name" value="LysM_dom_sf"/>
</dbReference>
<feature type="domain" description="LysM" evidence="2">
    <location>
        <begin position="118"/>
        <end position="162"/>
    </location>
</feature>
<dbReference type="Proteomes" id="UP000076962">
    <property type="component" value="Unassembled WGS sequence"/>
</dbReference>
<evidence type="ECO:0000313" key="3">
    <source>
        <dbReference type="EMBL" id="OAD19266.1"/>
    </source>
</evidence>
<dbReference type="SUPFAM" id="SSF54106">
    <property type="entry name" value="LysM domain"/>
    <property type="match status" value="3"/>
</dbReference>
<reference evidence="3 4" key="1">
    <citation type="submission" date="2016-05" db="EMBL/GenBank/DDBJ databases">
        <title>Single-cell genome of chain-forming Candidatus Thiomargarita nelsonii and comparison to other large sulfur-oxidizing bacteria.</title>
        <authorList>
            <person name="Winkel M."/>
            <person name="Salman V."/>
            <person name="Woyke T."/>
            <person name="Schulz-Vogt H."/>
            <person name="Richter M."/>
            <person name="Flood B."/>
            <person name="Bailey J."/>
            <person name="Amann R."/>
            <person name="Mussmann M."/>
        </authorList>
    </citation>
    <scope>NUCLEOTIDE SEQUENCE [LARGE SCALE GENOMIC DNA]</scope>
    <source>
        <strain evidence="3 4">THI036</strain>
    </source>
</reference>
<dbReference type="GO" id="GO:0008932">
    <property type="term" value="F:lytic endotransglycosylase activity"/>
    <property type="evidence" value="ECO:0007669"/>
    <property type="project" value="TreeGrafter"/>
</dbReference>
<evidence type="ECO:0000256" key="1">
    <source>
        <dbReference type="SAM" id="MobiDB-lite"/>
    </source>
</evidence>
<name>A0A176RU85_9GAMM</name>
<dbReference type="PROSITE" id="PS51782">
    <property type="entry name" value="LYSM"/>
    <property type="match status" value="3"/>
</dbReference>
<dbReference type="PANTHER" id="PTHR33734">
    <property type="entry name" value="LYSM DOMAIN-CONTAINING GPI-ANCHORED PROTEIN 2"/>
    <property type="match status" value="1"/>
</dbReference>
<feature type="region of interest" description="Disordered" evidence="1">
    <location>
        <begin position="1"/>
        <end position="57"/>
    </location>
</feature>
<dbReference type="CDD" id="cd00118">
    <property type="entry name" value="LysM"/>
    <property type="match status" value="3"/>
</dbReference>
<evidence type="ECO:0000259" key="2">
    <source>
        <dbReference type="PROSITE" id="PS51782"/>
    </source>
</evidence>